<gene>
    <name evidence="1" type="ORF">M5X16_08650</name>
    <name evidence="2" type="ORF">PC41400_07895</name>
</gene>
<dbReference type="Proteomes" id="UP001527202">
    <property type="component" value="Unassembled WGS sequence"/>
</dbReference>
<dbReference type="EMBL" id="JAMDMJ010000008">
    <property type="protein sequence ID" value="MCY9595840.1"/>
    <property type="molecule type" value="Genomic_DNA"/>
</dbReference>
<proteinExistence type="predicted"/>
<sequence>MKCSICQWVKIVDMNNEAMTEQLFVHGEIEGAALTVGASVVTHSLGLKKFEVVYDKREGIETARFKVVDIEVDMLQHPFTTRAYLEPQVLIIGQHDVGETE</sequence>
<dbReference type="EMBL" id="CP026520">
    <property type="protein sequence ID" value="QAV17591.1"/>
    <property type="molecule type" value="Genomic_DNA"/>
</dbReference>
<evidence type="ECO:0000313" key="4">
    <source>
        <dbReference type="Proteomes" id="UP001527202"/>
    </source>
</evidence>
<dbReference type="Proteomes" id="UP000288943">
    <property type="component" value="Chromosome"/>
</dbReference>
<dbReference type="KEGG" id="pchi:PC41400_07895"/>
<protein>
    <submittedName>
        <fullName evidence="2">Uncharacterized protein</fullName>
    </submittedName>
</protein>
<evidence type="ECO:0000313" key="2">
    <source>
        <dbReference type="EMBL" id="QAV17591.1"/>
    </source>
</evidence>
<evidence type="ECO:0000313" key="1">
    <source>
        <dbReference type="EMBL" id="MCY9595840.1"/>
    </source>
</evidence>
<dbReference type="RefSeq" id="WP_042229144.1">
    <property type="nucleotide sequence ID" value="NZ_CP026520.1"/>
</dbReference>
<dbReference type="GeneID" id="95374733"/>
<reference evidence="2 3" key="1">
    <citation type="submission" date="2018-01" db="EMBL/GenBank/DDBJ databases">
        <title>The whole genome sequencing and assembly of Paenibacillus chitinolyticus KCCM 41400 strain.</title>
        <authorList>
            <person name="Kim J.-Y."/>
            <person name="Park M.-K."/>
            <person name="Lee Y.-J."/>
            <person name="Yi H."/>
            <person name="Bahn Y.-S."/>
            <person name="Kim J.F."/>
            <person name="Lee D.-W."/>
        </authorList>
    </citation>
    <scope>NUCLEOTIDE SEQUENCE [LARGE SCALE GENOMIC DNA]</scope>
    <source>
        <strain evidence="2 3">KCCM 41400</strain>
    </source>
</reference>
<reference evidence="1 4" key="2">
    <citation type="submission" date="2022-05" db="EMBL/GenBank/DDBJ databases">
        <title>Genome Sequencing of Bee-Associated Microbes.</title>
        <authorList>
            <person name="Dunlap C."/>
        </authorList>
    </citation>
    <scope>NUCLEOTIDE SEQUENCE [LARGE SCALE GENOMIC DNA]</scope>
    <source>
        <strain evidence="1 4">NRRL B-23120</strain>
    </source>
</reference>
<accession>A0A410WTD8</accession>
<dbReference type="OrthoDB" id="2469045at2"/>
<keyword evidence="4" id="KW-1185">Reference proteome</keyword>
<evidence type="ECO:0000313" key="3">
    <source>
        <dbReference type="Proteomes" id="UP000288943"/>
    </source>
</evidence>
<dbReference type="AlphaFoldDB" id="A0A410WTD8"/>
<organism evidence="2 3">
    <name type="scientific">Paenibacillus chitinolyticus</name>
    <dbReference type="NCBI Taxonomy" id="79263"/>
    <lineage>
        <taxon>Bacteria</taxon>
        <taxon>Bacillati</taxon>
        <taxon>Bacillota</taxon>
        <taxon>Bacilli</taxon>
        <taxon>Bacillales</taxon>
        <taxon>Paenibacillaceae</taxon>
        <taxon>Paenibacillus</taxon>
    </lineage>
</organism>
<name>A0A410WTD8_9BACL</name>